<name>A0ACC1AC77_9ROSI</name>
<evidence type="ECO:0000313" key="2">
    <source>
        <dbReference type="Proteomes" id="UP001164250"/>
    </source>
</evidence>
<evidence type="ECO:0000313" key="1">
    <source>
        <dbReference type="EMBL" id="KAJ0083887.1"/>
    </source>
</evidence>
<reference evidence="2" key="1">
    <citation type="journal article" date="2023" name="G3 (Bethesda)">
        <title>Genome assembly and association tests identify interacting loci associated with vigor, precocity, and sex in interspecific pistachio rootstocks.</title>
        <authorList>
            <person name="Palmer W."/>
            <person name="Jacygrad E."/>
            <person name="Sagayaradj S."/>
            <person name="Cavanaugh K."/>
            <person name="Han R."/>
            <person name="Bertier L."/>
            <person name="Beede B."/>
            <person name="Kafkas S."/>
            <person name="Golino D."/>
            <person name="Preece J."/>
            <person name="Michelmore R."/>
        </authorList>
    </citation>
    <scope>NUCLEOTIDE SEQUENCE [LARGE SCALE GENOMIC DNA]</scope>
</reference>
<comment type="caution">
    <text evidence="1">The sequence shown here is derived from an EMBL/GenBank/DDBJ whole genome shotgun (WGS) entry which is preliminary data.</text>
</comment>
<dbReference type="EMBL" id="CM047907">
    <property type="protein sequence ID" value="KAJ0083887.1"/>
    <property type="molecule type" value="Genomic_DNA"/>
</dbReference>
<gene>
    <name evidence="1" type="ORF">Patl1_31130</name>
</gene>
<accession>A0ACC1AC77</accession>
<dbReference type="Proteomes" id="UP001164250">
    <property type="component" value="Chromosome 11"/>
</dbReference>
<protein>
    <submittedName>
        <fullName evidence="1">Uncharacterized protein</fullName>
    </submittedName>
</protein>
<proteinExistence type="predicted"/>
<organism evidence="1 2">
    <name type="scientific">Pistacia atlantica</name>
    <dbReference type="NCBI Taxonomy" id="434234"/>
    <lineage>
        <taxon>Eukaryota</taxon>
        <taxon>Viridiplantae</taxon>
        <taxon>Streptophyta</taxon>
        <taxon>Embryophyta</taxon>
        <taxon>Tracheophyta</taxon>
        <taxon>Spermatophyta</taxon>
        <taxon>Magnoliopsida</taxon>
        <taxon>eudicotyledons</taxon>
        <taxon>Gunneridae</taxon>
        <taxon>Pentapetalae</taxon>
        <taxon>rosids</taxon>
        <taxon>malvids</taxon>
        <taxon>Sapindales</taxon>
        <taxon>Anacardiaceae</taxon>
        <taxon>Pistacia</taxon>
    </lineage>
</organism>
<sequence length="94" mass="9821">MENLWRAATGQDPNPDDYNGIEFWATTSKPGAAAGSFSNKASSYGSKTLPTSPVPPRHVASSPSAPASLLKALRISSTSRTLSNSLPANIRCTS</sequence>
<keyword evidence="2" id="KW-1185">Reference proteome</keyword>